<dbReference type="Pfam" id="PF13520">
    <property type="entry name" value="AA_permease_2"/>
    <property type="match status" value="1"/>
</dbReference>
<feature type="transmembrane region" description="Helical" evidence="7">
    <location>
        <begin position="534"/>
        <end position="554"/>
    </location>
</feature>
<dbReference type="AlphaFoldDB" id="A0A5F5Q0U8"/>
<dbReference type="InterPro" id="IPR002293">
    <property type="entry name" value="AA/rel_permease1"/>
</dbReference>
<feature type="transmembrane region" description="Helical" evidence="7">
    <location>
        <begin position="110"/>
        <end position="132"/>
    </location>
</feature>
<proteinExistence type="predicted"/>
<feature type="transmembrane region" description="Helical" evidence="7">
    <location>
        <begin position="356"/>
        <end position="380"/>
    </location>
</feature>
<feature type="transmembrane region" description="Helical" evidence="7">
    <location>
        <begin position="277"/>
        <end position="299"/>
    </location>
</feature>
<feature type="region of interest" description="Disordered" evidence="6">
    <location>
        <begin position="703"/>
        <end position="756"/>
    </location>
</feature>
<feature type="transmembrane region" description="Helical" evidence="7">
    <location>
        <begin position="79"/>
        <end position="98"/>
    </location>
</feature>
<feature type="transmembrane region" description="Helical" evidence="7">
    <location>
        <begin position="406"/>
        <end position="425"/>
    </location>
</feature>
<dbReference type="GO" id="GO:0005886">
    <property type="term" value="C:plasma membrane"/>
    <property type="evidence" value="ECO:0000318"/>
    <property type="project" value="GO_Central"/>
</dbReference>
<evidence type="ECO:0000313" key="8">
    <source>
        <dbReference type="Ensembl" id="ENSECAP00000054280.2"/>
    </source>
</evidence>
<feature type="compositionally biased region" description="Low complexity" evidence="6">
    <location>
        <begin position="457"/>
        <end position="468"/>
    </location>
</feature>
<accession>A0A5F5Q0U8</accession>
<evidence type="ECO:0000256" key="1">
    <source>
        <dbReference type="ARBA" id="ARBA00004141"/>
    </source>
</evidence>
<feature type="region of interest" description="Disordered" evidence="6">
    <location>
        <begin position="457"/>
        <end position="481"/>
    </location>
</feature>
<feature type="region of interest" description="Disordered" evidence="6">
    <location>
        <begin position="571"/>
        <end position="603"/>
    </location>
</feature>
<keyword evidence="9" id="KW-1185">Reference proteome</keyword>
<name>A0A5F5Q0U8_HORSE</name>
<keyword evidence="4 7" id="KW-1133">Transmembrane helix</keyword>
<feature type="transmembrane region" description="Helical" evidence="7">
    <location>
        <begin position="237"/>
        <end position="257"/>
    </location>
</feature>
<feature type="transmembrane region" description="Helical" evidence="7">
    <location>
        <begin position="311"/>
        <end position="336"/>
    </location>
</feature>
<evidence type="ECO:0008006" key="10">
    <source>
        <dbReference type="Google" id="ProtNLM"/>
    </source>
</evidence>
<organism evidence="8 9">
    <name type="scientific">Equus caballus</name>
    <name type="common">Horse</name>
    <dbReference type="NCBI Taxonomy" id="9796"/>
    <lineage>
        <taxon>Eukaryota</taxon>
        <taxon>Metazoa</taxon>
        <taxon>Chordata</taxon>
        <taxon>Craniata</taxon>
        <taxon>Vertebrata</taxon>
        <taxon>Euteleostomi</taxon>
        <taxon>Mammalia</taxon>
        <taxon>Eutheria</taxon>
        <taxon>Laurasiatheria</taxon>
        <taxon>Perissodactyla</taxon>
        <taxon>Equidae</taxon>
        <taxon>Equus</taxon>
    </lineage>
</organism>
<evidence type="ECO:0000313" key="9">
    <source>
        <dbReference type="Proteomes" id="UP000002281"/>
    </source>
</evidence>
<feature type="transmembrane region" description="Helical" evidence="7">
    <location>
        <begin position="431"/>
        <end position="452"/>
    </location>
</feature>
<feature type="compositionally biased region" description="Polar residues" evidence="6">
    <location>
        <begin position="740"/>
        <end position="756"/>
    </location>
</feature>
<dbReference type="Ensembl" id="ENSECAT00000068427.2">
    <property type="protein sequence ID" value="ENSECAP00000054280.2"/>
    <property type="gene ID" value="ENSECAG00000039582.3"/>
</dbReference>
<sequence length="804" mass="86132">MKRVHIWGRDSGYAGGRNKPWGKGEPRCQQLTWCSSQLPTMAWGLPSTASLARFCQKLNRLKTLEEPTRETSLRRHLTTLDLTLQGVGGMVGLGLYILTGTVAKWMAGPAVLVSFSVAAVASLLTALCYAEFVVRVPCRGSSYLFTYVFTGELWAFLVGWIVLIQWLIGVAAMARVWSSYLDVIFSYRIRSFTEAHVGIWQVPFLAQYPDFLAAGIILLFLAFVSCGGRVSSWVNHIFSAISLIVILFIIILGFVLAHPHNWSAEEGGFAPFGFSGIMTGAATCFYAFAGFGAIAASSVEARNPKRTVPMALAISVGVVAGAYILVSTVLTLMVPWHNLDPDSALADAFHQQGHSWAAFIVVAGAICAIITLLLNILLFVPRMVCAMSADGLFFQVFACVHPRTQVPVVGILVFGVLMAFLALLLDLEALVQFLSIGIMLELTVLTTSIIILRFRKSPPSSSQGPGSPVGTEQASAPEPGQLRPALRPYLRFLGGCRPGAAVAWSLSVLVASAITLDCVLVFGDSALHLPPWGYTLLLLLSSATFLLSLLVLGAHQQQHRQDTFQVLPPASAYHSQPSQLPSPLPPLPWQDAPGPQGRGGQCPTPLSLHGGWALVSGISRGRERLCGLPRNQALRQQPFPAAQPSPALVPSGSHGAPDSRPEHPPQRLPHAAPELCDLAGLLHLVVDRTRGVFWLRHQAQQGEPAGAAQVDGHTQQPEDGASPAAPQPGTGPRAWPHGGANQSMRTTGASLPSPTFSGGQKNWQSLYLGQLGFSHLAMLGGPQNISPGAELRVCGSGPWPLLVW</sequence>
<comment type="subcellular location">
    <subcellularLocation>
        <location evidence="1">Membrane</location>
        <topology evidence="1">Multi-pass membrane protein</topology>
    </subcellularLocation>
</comment>
<dbReference type="Gene3D" id="1.20.1740.10">
    <property type="entry name" value="Amino acid/polyamine transporter I"/>
    <property type="match status" value="1"/>
</dbReference>
<dbReference type="PANTHER" id="PTHR43243:SF4">
    <property type="entry name" value="CATIONIC AMINO ACID TRANSPORTER 4"/>
    <property type="match status" value="1"/>
</dbReference>
<gene>
    <name evidence="8" type="primary">LOC100054251</name>
</gene>
<evidence type="ECO:0000256" key="5">
    <source>
        <dbReference type="ARBA" id="ARBA00023136"/>
    </source>
</evidence>
<keyword evidence="3 7" id="KW-0812">Transmembrane</keyword>
<evidence type="ECO:0000256" key="4">
    <source>
        <dbReference type="ARBA" id="ARBA00022989"/>
    </source>
</evidence>
<protein>
    <recommendedName>
        <fullName evidence="10">Cationic amino acid transporter C-terminal domain-containing protein</fullName>
    </recommendedName>
</protein>
<dbReference type="Proteomes" id="UP000002281">
    <property type="component" value="Chromosome 8"/>
</dbReference>
<dbReference type="PANTHER" id="PTHR43243">
    <property type="entry name" value="INNER MEMBRANE TRANSPORTER YGJI-RELATED"/>
    <property type="match status" value="1"/>
</dbReference>
<dbReference type="GeneTree" id="ENSGT00940000154637"/>
<dbReference type="Bgee" id="ENSECAG00000039582">
    <property type="expression patterns" value="Expressed in bone marrow and 21 other cell types or tissues"/>
</dbReference>
<feature type="transmembrane region" description="Helical" evidence="7">
    <location>
        <begin position="501"/>
        <end position="522"/>
    </location>
</feature>
<evidence type="ECO:0000256" key="6">
    <source>
        <dbReference type="SAM" id="MobiDB-lite"/>
    </source>
</evidence>
<keyword evidence="2" id="KW-0813">Transport</keyword>
<evidence type="ECO:0000256" key="3">
    <source>
        <dbReference type="ARBA" id="ARBA00022692"/>
    </source>
</evidence>
<evidence type="ECO:0000256" key="2">
    <source>
        <dbReference type="ARBA" id="ARBA00022448"/>
    </source>
</evidence>
<dbReference type="GO" id="GO:0006865">
    <property type="term" value="P:amino acid transport"/>
    <property type="evidence" value="ECO:0000318"/>
    <property type="project" value="GO_Central"/>
</dbReference>
<dbReference type="ExpressionAtlas" id="A0A5F5Q0U8">
    <property type="expression patterns" value="baseline"/>
</dbReference>
<evidence type="ECO:0000256" key="7">
    <source>
        <dbReference type="SAM" id="Phobius"/>
    </source>
</evidence>
<reference evidence="8 9" key="1">
    <citation type="journal article" date="2009" name="Science">
        <title>Genome sequence, comparative analysis, and population genetics of the domestic horse.</title>
        <authorList>
            <consortium name="Broad Institute Genome Sequencing Platform"/>
            <consortium name="Broad Institute Whole Genome Assembly Team"/>
            <person name="Wade C.M."/>
            <person name="Giulotto E."/>
            <person name="Sigurdsson S."/>
            <person name="Zoli M."/>
            <person name="Gnerre S."/>
            <person name="Imsland F."/>
            <person name="Lear T.L."/>
            <person name="Adelson D.L."/>
            <person name="Bailey E."/>
            <person name="Bellone R.R."/>
            <person name="Bloecker H."/>
            <person name="Distl O."/>
            <person name="Edgar R.C."/>
            <person name="Garber M."/>
            <person name="Leeb T."/>
            <person name="Mauceli E."/>
            <person name="MacLeod J.N."/>
            <person name="Penedo M.C.T."/>
            <person name="Raison J.M."/>
            <person name="Sharpe T."/>
            <person name="Vogel J."/>
            <person name="Andersson L."/>
            <person name="Antczak D.F."/>
            <person name="Biagi T."/>
            <person name="Binns M.M."/>
            <person name="Chowdhary B.P."/>
            <person name="Coleman S.J."/>
            <person name="Della Valle G."/>
            <person name="Fryc S."/>
            <person name="Guerin G."/>
            <person name="Hasegawa T."/>
            <person name="Hill E.W."/>
            <person name="Jurka J."/>
            <person name="Kiialainen A."/>
            <person name="Lindgren G."/>
            <person name="Liu J."/>
            <person name="Magnani E."/>
            <person name="Mickelson J.R."/>
            <person name="Murray J."/>
            <person name="Nergadze S.G."/>
            <person name="Onofrio R."/>
            <person name="Pedroni S."/>
            <person name="Piras M.F."/>
            <person name="Raudsepp T."/>
            <person name="Rocchi M."/>
            <person name="Roeed K.H."/>
            <person name="Ryder O.A."/>
            <person name="Searle S."/>
            <person name="Skow L."/>
            <person name="Swinburne J.E."/>
            <person name="Syvaenen A.C."/>
            <person name="Tozaki T."/>
            <person name="Valberg S.J."/>
            <person name="Vaudin M."/>
            <person name="White J.R."/>
            <person name="Zody M.C."/>
            <person name="Lander E.S."/>
            <person name="Lindblad-Toh K."/>
        </authorList>
    </citation>
    <scope>NUCLEOTIDE SEQUENCE [LARGE SCALE GENOMIC DNA]</scope>
    <source>
        <strain evidence="8 9">Thoroughbred</strain>
    </source>
</reference>
<dbReference type="GO" id="GO:0015171">
    <property type="term" value="F:amino acid transmembrane transporter activity"/>
    <property type="evidence" value="ECO:0000318"/>
    <property type="project" value="GO_Central"/>
</dbReference>
<reference evidence="8" key="2">
    <citation type="submission" date="2025-08" db="UniProtKB">
        <authorList>
            <consortium name="Ensembl"/>
        </authorList>
    </citation>
    <scope>IDENTIFICATION</scope>
    <source>
        <strain evidence="8">Thoroughbred</strain>
    </source>
</reference>
<reference evidence="8" key="3">
    <citation type="submission" date="2025-09" db="UniProtKB">
        <authorList>
            <consortium name="Ensembl"/>
        </authorList>
    </citation>
    <scope>IDENTIFICATION</scope>
    <source>
        <strain evidence="8">Thoroughbred</strain>
    </source>
</reference>
<feature type="transmembrane region" description="Helical" evidence="7">
    <location>
        <begin position="211"/>
        <end position="230"/>
    </location>
</feature>
<feature type="region of interest" description="Disordered" evidence="6">
    <location>
        <begin position="641"/>
        <end position="670"/>
    </location>
</feature>
<keyword evidence="5 7" id="KW-0472">Membrane</keyword>
<feature type="transmembrane region" description="Helical" evidence="7">
    <location>
        <begin position="144"/>
        <end position="168"/>
    </location>
</feature>